<dbReference type="OrthoDB" id="8537229at2"/>
<evidence type="ECO:0008006" key="3">
    <source>
        <dbReference type="Google" id="ProtNLM"/>
    </source>
</evidence>
<accession>A0P845</accession>
<gene>
    <name evidence="1" type="ORF">MB2181_06490</name>
</gene>
<dbReference type="Pfam" id="PF04328">
    <property type="entry name" value="Sel_put"/>
    <property type="match status" value="1"/>
</dbReference>
<organism evidence="1 2">
    <name type="scientific">Methylophilales bacterium HTCC2181</name>
    <dbReference type="NCBI Taxonomy" id="383631"/>
    <lineage>
        <taxon>Bacteria</taxon>
        <taxon>Pseudomonadati</taxon>
        <taxon>Pseudomonadota</taxon>
        <taxon>Betaproteobacteria</taxon>
        <taxon>Nitrosomonadales</taxon>
        <taxon>OM43 clade</taxon>
    </lineage>
</organism>
<dbReference type="AlphaFoldDB" id="A0P845"/>
<dbReference type="EMBL" id="AAUX01000001">
    <property type="protein sequence ID" value="EAV47705.1"/>
    <property type="molecule type" value="Genomic_DNA"/>
</dbReference>
<dbReference type="Proteomes" id="UP000054262">
    <property type="component" value="Unassembled WGS sequence"/>
</dbReference>
<proteinExistence type="predicted"/>
<comment type="caution">
    <text evidence="1">The sequence shown here is derived from an EMBL/GenBank/DDBJ whole genome shotgun (WGS) entry which is preliminary data.</text>
</comment>
<keyword evidence="2" id="KW-1185">Reference proteome</keyword>
<dbReference type="InterPro" id="IPR007423">
    <property type="entry name" value="Sel_put"/>
</dbReference>
<evidence type="ECO:0000313" key="2">
    <source>
        <dbReference type="Proteomes" id="UP000054262"/>
    </source>
</evidence>
<reference evidence="1 2" key="1">
    <citation type="submission" date="2006-11" db="EMBL/GenBank/DDBJ databases">
        <authorList>
            <person name="Giovannoni S."/>
            <person name="Vergin K."/>
            <person name="Ferriera S."/>
            <person name="Johnson J."/>
            <person name="Kravitz S."/>
            <person name="Beeson K."/>
            <person name="Sutton G."/>
            <person name="Rogers Y.-H."/>
            <person name="Friedman R."/>
            <person name="Frazier M."/>
            <person name="Venter J.C."/>
        </authorList>
    </citation>
    <scope>NUCLEOTIDE SEQUENCE [LARGE SCALE GENOMIC DNA]</scope>
    <source>
        <strain evidence="1 2">HTCC2181</strain>
    </source>
</reference>
<name>A0P845_9PROT</name>
<evidence type="ECO:0000313" key="1">
    <source>
        <dbReference type="EMBL" id="EAV47705.1"/>
    </source>
</evidence>
<sequence length="60" mass="7399">MFSFFKAWNLIRTISGDNEYDIYLENYLSCKKHKNKALITRRQFFKNKLDEKWSKINRCC</sequence>
<protein>
    <recommendedName>
        <fullName evidence="3">DUF466 domain-containing protein</fullName>
    </recommendedName>
</protein>